<evidence type="ECO:0000313" key="3">
    <source>
        <dbReference type="Proteomes" id="UP000016933"/>
    </source>
</evidence>
<reference evidence="2 3" key="2">
    <citation type="journal article" date="2012" name="PLoS Pathog.">
        <title>Diverse lifestyles and strategies of plant pathogenesis encoded in the genomes of eighteen Dothideomycetes fungi.</title>
        <authorList>
            <person name="Ohm R.A."/>
            <person name="Feau N."/>
            <person name="Henrissat B."/>
            <person name="Schoch C.L."/>
            <person name="Horwitz B.A."/>
            <person name="Barry K.W."/>
            <person name="Condon B.J."/>
            <person name="Copeland A.C."/>
            <person name="Dhillon B."/>
            <person name="Glaser F."/>
            <person name="Hesse C.N."/>
            <person name="Kosti I."/>
            <person name="LaButti K."/>
            <person name="Lindquist E.A."/>
            <person name="Lucas S."/>
            <person name="Salamov A.A."/>
            <person name="Bradshaw R.E."/>
            <person name="Ciuffetti L."/>
            <person name="Hamelin R.C."/>
            <person name="Kema G.H.J."/>
            <person name="Lawrence C."/>
            <person name="Scott J.A."/>
            <person name="Spatafora J.W."/>
            <person name="Turgeon B.G."/>
            <person name="de Wit P.J.G.M."/>
            <person name="Zhong S."/>
            <person name="Goodwin S.B."/>
            <person name="Grigoriev I.V."/>
        </authorList>
    </citation>
    <scope>NUCLEOTIDE SEQUENCE [LARGE SCALE GENOMIC DNA]</scope>
    <source>
        <strain evidence="3">NZE10 / CBS 128990</strain>
    </source>
</reference>
<dbReference type="eggNOG" id="ENOG502RKP4">
    <property type="taxonomic scope" value="Eukaryota"/>
</dbReference>
<evidence type="ECO:0000259" key="1">
    <source>
        <dbReference type="Pfam" id="PF12697"/>
    </source>
</evidence>
<organism evidence="2 3">
    <name type="scientific">Dothistroma septosporum (strain NZE10 / CBS 128990)</name>
    <name type="common">Red band needle blight fungus</name>
    <name type="synonym">Mycosphaerella pini</name>
    <dbReference type="NCBI Taxonomy" id="675120"/>
    <lineage>
        <taxon>Eukaryota</taxon>
        <taxon>Fungi</taxon>
        <taxon>Dikarya</taxon>
        <taxon>Ascomycota</taxon>
        <taxon>Pezizomycotina</taxon>
        <taxon>Dothideomycetes</taxon>
        <taxon>Dothideomycetidae</taxon>
        <taxon>Mycosphaerellales</taxon>
        <taxon>Mycosphaerellaceae</taxon>
        <taxon>Dothistroma</taxon>
    </lineage>
</organism>
<sequence length="188" mass="20392">MPIIQVKHITIRDQIEGPENALNTVLTNGLAYDLTTWSSNTPSLLAAGCRVLTYDNRGIGQSSRPSRLCTAGLLADDLRGLLESLSINVAHFIGVSIGDFVVGVGVYVCAADSVLLEVWGEMARRMSVQGVMRDVTLWAFTVTCFRKGEAELKEVDQAMQELDMLLEASLAQLNVIQMFDSASALEGL</sequence>
<keyword evidence="3" id="KW-1185">Reference proteome</keyword>
<reference evidence="3" key="1">
    <citation type="journal article" date="2012" name="PLoS Genet.">
        <title>The genomes of the fungal plant pathogens Cladosporium fulvum and Dothistroma septosporum reveal adaptation to different hosts and lifestyles but also signatures of common ancestry.</title>
        <authorList>
            <person name="de Wit P.J.G.M."/>
            <person name="van der Burgt A."/>
            <person name="Oekmen B."/>
            <person name="Stergiopoulos I."/>
            <person name="Abd-Elsalam K.A."/>
            <person name="Aerts A.L."/>
            <person name="Bahkali A.H."/>
            <person name="Beenen H.G."/>
            <person name="Chettri P."/>
            <person name="Cox M.P."/>
            <person name="Datema E."/>
            <person name="de Vries R.P."/>
            <person name="Dhillon B."/>
            <person name="Ganley A.R."/>
            <person name="Griffiths S.A."/>
            <person name="Guo Y."/>
            <person name="Hamelin R.C."/>
            <person name="Henrissat B."/>
            <person name="Kabir M.S."/>
            <person name="Jashni M.K."/>
            <person name="Kema G."/>
            <person name="Klaubauf S."/>
            <person name="Lapidus A."/>
            <person name="Levasseur A."/>
            <person name="Lindquist E."/>
            <person name="Mehrabi R."/>
            <person name="Ohm R.A."/>
            <person name="Owen T.J."/>
            <person name="Salamov A."/>
            <person name="Schwelm A."/>
            <person name="Schijlen E."/>
            <person name="Sun H."/>
            <person name="van den Burg H.A."/>
            <person name="van Ham R.C.H.J."/>
            <person name="Zhang S."/>
            <person name="Goodwin S.B."/>
            <person name="Grigoriev I.V."/>
            <person name="Collemare J."/>
            <person name="Bradshaw R.E."/>
        </authorList>
    </citation>
    <scope>NUCLEOTIDE SEQUENCE [LARGE SCALE GENOMIC DNA]</scope>
    <source>
        <strain evidence="3">NZE10 / CBS 128990</strain>
    </source>
</reference>
<evidence type="ECO:0000313" key="2">
    <source>
        <dbReference type="EMBL" id="EME43782.1"/>
    </source>
</evidence>
<dbReference type="Pfam" id="PF12697">
    <property type="entry name" value="Abhydrolase_6"/>
    <property type="match status" value="1"/>
</dbReference>
<dbReference type="SUPFAM" id="SSF53474">
    <property type="entry name" value="alpha/beta-Hydrolases"/>
    <property type="match status" value="1"/>
</dbReference>
<proteinExistence type="predicted"/>
<gene>
    <name evidence="2" type="ORF">DOTSEDRAFT_34361</name>
</gene>
<dbReference type="Proteomes" id="UP000016933">
    <property type="component" value="Unassembled WGS sequence"/>
</dbReference>
<dbReference type="InterPro" id="IPR000073">
    <property type="entry name" value="AB_hydrolase_1"/>
</dbReference>
<dbReference type="STRING" id="675120.N1PJU6"/>
<dbReference type="HOGENOM" id="CLU_1441025_0_0_1"/>
<dbReference type="EMBL" id="KB446539">
    <property type="protein sequence ID" value="EME43782.1"/>
    <property type="molecule type" value="Genomic_DNA"/>
</dbReference>
<dbReference type="OrthoDB" id="408373at2759"/>
<dbReference type="InterPro" id="IPR029058">
    <property type="entry name" value="AB_hydrolase_fold"/>
</dbReference>
<accession>N1PJU6</accession>
<feature type="domain" description="AB hydrolase-1" evidence="1">
    <location>
        <begin position="25"/>
        <end position="124"/>
    </location>
</feature>
<protein>
    <recommendedName>
        <fullName evidence="1">AB hydrolase-1 domain-containing protein</fullName>
    </recommendedName>
</protein>
<dbReference type="AlphaFoldDB" id="N1PJU6"/>
<name>N1PJU6_DOTSN</name>
<dbReference type="Gene3D" id="3.40.50.1820">
    <property type="entry name" value="alpha/beta hydrolase"/>
    <property type="match status" value="1"/>
</dbReference>